<dbReference type="PANTHER" id="PTHR19278">
    <property type="entry name" value="OROTATE PHOSPHORIBOSYLTRANSFERASE"/>
    <property type="match status" value="1"/>
</dbReference>
<comment type="pathway">
    <text evidence="1 6">Pyrimidine metabolism; UMP biosynthesis via de novo pathway; UMP from orotate: step 1/2.</text>
</comment>
<feature type="binding site" evidence="6">
    <location>
        <position position="94"/>
    </location>
    <ligand>
        <name>5-phospho-alpha-D-ribose 1-diphosphate</name>
        <dbReference type="ChEBI" id="CHEBI:58017"/>
        <note>ligand shared between dimeric partners</note>
    </ligand>
</feature>
<feature type="binding site" evidence="6">
    <location>
        <position position="98"/>
    </location>
    <ligand>
        <name>5-phospho-alpha-D-ribose 1-diphosphate</name>
        <dbReference type="ChEBI" id="CHEBI:58017"/>
        <note>ligand shared between dimeric partners</note>
    </ligand>
</feature>
<comment type="caution">
    <text evidence="6">Lacks conserved residue(s) required for the propagation of feature annotation.</text>
</comment>
<comment type="subunit">
    <text evidence="6">Homodimer.</text>
</comment>
<dbReference type="GO" id="GO:0004588">
    <property type="term" value="F:orotate phosphoribosyltransferase activity"/>
    <property type="evidence" value="ECO:0007669"/>
    <property type="project" value="UniProtKB-UniRule"/>
</dbReference>
<dbReference type="EC" id="2.4.2.10" evidence="2 6"/>
<dbReference type="Proteomes" id="UP000242310">
    <property type="component" value="Unassembled WGS sequence"/>
</dbReference>
<accession>A0A2P8HX37</accession>
<dbReference type="SUPFAM" id="SSF53271">
    <property type="entry name" value="PRTase-like"/>
    <property type="match status" value="1"/>
</dbReference>
<evidence type="ECO:0000256" key="5">
    <source>
        <dbReference type="ARBA" id="ARBA00022975"/>
    </source>
</evidence>
<evidence type="ECO:0000313" key="8">
    <source>
        <dbReference type="EMBL" id="PSL50744.1"/>
    </source>
</evidence>
<evidence type="ECO:0000256" key="4">
    <source>
        <dbReference type="ARBA" id="ARBA00022679"/>
    </source>
</evidence>
<dbReference type="GO" id="GO:0019856">
    <property type="term" value="P:pyrimidine nucleobase biosynthetic process"/>
    <property type="evidence" value="ECO:0007669"/>
    <property type="project" value="TreeGrafter"/>
</dbReference>
<dbReference type="InterPro" id="IPR023031">
    <property type="entry name" value="OPRT"/>
</dbReference>
<keyword evidence="6" id="KW-0460">Magnesium</keyword>
<feature type="domain" description="Phosphoribosyltransferase" evidence="7">
    <location>
        <begin position="54"/>
        <end position="150"/>
    </location>
</feature>
<dbReference type="RefSeq" id="WP_106587470.1">
    <property type="nucleotide sequence ID" value="NZ_PYAV01000002.1"/>
</dbReference>
<evidence type="ECO:0000256" key="6">
    <source>
        <dbReference type="HAMAP-Rule" id="MF_01208"/>
    </source>
</evidence>
<evidence type="ECO:0000313" key="9">
    <source>
        <dbReference type="Proteomes" id="UP000242310"/>
    </source>
</evidence>
<dbReference type="EMBL" id="PYAV01000002">
    <property type="protein sequence ID" value="PSL50744.1"/>
    <property type="molecule type" value="Genomic_DNA"/>
</dbReference>
<keyword evidence="5 6" id="KW-0665">Pyrimidine biosynthesis</keyword>
<dbReference type="CDD" id="cd06223">
    <property type="entry name" value="PRTases_typeI"/>
    <property type="match status" value="1"/>
</dbReference>
<dbReference type="PANTHER" id="PTHR19278:SF9">
    <property type="entry name" value="URIDINE 5'-MONOPHOSPHATE SYNTHASE"/>
    <property type="match status" value="1"/>
</dbReference>
<reference evidence="8 9" key="1">
    <citation type="submission" date="2018-03" db="EMBL/GenBank/DDBJ databases">
        <title>Genomic Encyclopedia of Type Strains, Phase III (KMG-III): the genomes of soil and plant-associated and newly described type strains.</title>
        <authorList>
            <person name="Whitman W."/>
        </authorList>
    </citation>
    <scope>NUCLEOTIDE SEQUENCE [LARGE SCALE GENOMIC DNA]</scope>
    <source>
        <strain evidence="8 9">CGMCC 1.07653</strain>
    </source>
</reference>
<sequence>MKEMIAKHLLEIEAVNLSPKDPFTWTSGIASPIYCDNRLILSFPHVRRDVIDGFTQLVQTHYPEAEVIAGTATAGIPHAAWVSEALDLPMIYVRGKAKGHGKGNQIEGTFARGAKVVVLEDLISTGKSVIEAAEALREAGADVLGGAAVFTYELSKGETNLAEARLEMPTLTNMETLRFEALQQKLITENESLQVAAFCANPDDASWQSMKPS</sequence>
<dbReference type="NCBIfam" id="TIGR00336">
    <property type="entry name" value="pyrE"/>
    <property type="match status" value="1"/>
</dbReference>
<dbReference type="GO" id="GO:0044205">
    <property type="term" value="P:'de novo' UMP biosynthetic process"/>
    <property type="evidence" value="ECO:0007669"/>
    <property type="project" value="UniProtKB-UniRule"/>
</dbReference>
<dbReference type="InterPro" id="IPR029057">
    <property type="entry name" value="PRTase-like"/>
</dbReference>
<comment type="catalytic activity">
    <reaction evidence="6">
        <text>orotidine 5'-phosphate + diphosphate = orotate + 5-phospho-alpha-D-ribose 1-diphosphate</text>
        <dbReference type="Rhea" id="RHEA:10380"/>
        <dbReference type="ChEBI" id="CHEBI:30839"/>
        <dbReference type="ChEBI" id="CHEBI:33019"/>
        <dbReference type="ChEBI" id="CHEBI:57538"/>
        <dbReference type="ChEBI" id="CHEBI:58017"/>
        <dbReference type="EC" id="2.4.2.10"/>
    </reaction>
</comment>
<evidence type="ECO:0000256" key="2">
    <source>
        <dbReference type="ARBA" id="ARBA00011971"/>
    </source>
</evidence>
<comment type="function">
    <text evidence="6">Catalyzes the transfer of a ribosyl phosphate group from 5-phosphoribose 1-diphosphate to orotate, leading to the formation of orotidine monophosphate (OMP).</text>
</comment>
<gene>
    <name evidence="6" type="primary">pyrE</name>
    <name evidence="8" type="ORF">B0H94_10218</name>
</gene>
<organism evidence="8 9">
    <name type="scientific">Salsuginibacillus halophilus</name>
    <dbReference type="NCBI Taxonomy" id="517424"/>
    <lineage>
        <taxon>Bacteria</taxon>
        <taxon>Bacillati</taxon>
        <taxon>Bacillota</taxon>
        <taxon>Bacilli</taxon>
        <taxon>Bacillales</taxon>
        <taxon>Bacillaceae</taxon>
        <taxon>Salsuginibacillus</taxon>
    </lineage>
</organism>
<dbReference type="InterPro" id="IPR000836">
    <property type="entry name" value="PRTase_dom"/>
</dbReference>
<feature type="binding site" evidence="6">
    <location>
        <position position="100"/>
    </location>
    <ligand>
        <name>5-phospho-alpha-D-ribose 1-diphosphate</name>
        <dbReference type="ChEBI" id="CHEBI:58017"/>
        <note>ligand shared between dimeric partners</note>
    </ligand>
</feature>
<proteinExistence type="inferred from homology"/>
<dbReference type="OrthoDB" id="9802134at2"/>
<keyword evidence="3 6" id="KW-0328">Glycosyltransferase</keyword>
<evidence type="ECO:0000256" key="1">
    <source>
        <dbReference type="ARBA" id="ARBA00004889"/>
    </source>
</evidence>
<dbReference type="UniPathway" id="UPA00070">
    <property type="reaction ID" value="UER00119"/>
</dbReference>
<dbReference type="Pfam" id="PF00156">
    <property type="entry name" value="Pribosyltran"/>
    <property type="match status" value="1"/>
</dbReference>
<name>A0A2P8HX37_9BACI</name>
<keyword evidence="4 6" id="KW-0808">Transferase</keyword>
<comment type="caution">
    <text evidence="8">The sequence shown here is derived from an EMBL/GenBank/DDBJ whole genome shotgun (WGS) entry which is preliminary data.</text>
</comment>
<comment type="similarity">
    <text evidence="6">Belongs to the purine/pyrimidine phosphoribosyltransferase family. PyrE subfamily.</text>
</comment>
<evidence type="ECO:0000259" key="7">
    <source>
        <dbReference type="Pfam" id="PF00156"/>
    </source>
</evidence>
<evidence type="ECO:0000256" key="3">
    <source>
        <dbReference type="ARBA" id="ARBA00022676"/>
    </source>
</evidence>
<feature type="binding site" evidence="6">
    <location>
        <position position="124"/>
    </location>
    <ligand>
        <name>orotate</name>
        <dbReference type="ChEBI" id="CHEBI:30839"/>
    </ligand>
</feature>
<dbReference type="AlphaFoldDB" id="A0A2P8HX37"/>
<dbReference type="InterPro" id="IPR004467">
    <property type="entry name" value="Or_phspho_trans_dom"/>
</dbReference>
<keyword evidence="9" id="KW-1185">Reference proteome</keyword>
<dbReference type="Gene3D" id="3.40.50.2020">
    <property type="match status" value="1"/>
</dbReference>
<protein>
    <recommendedName>
        <fullName evidence="2 6">Orotate phosphoribosyltransferase</fullName>
        <shortName evidence="6">OPRT</shortName>
        <shortName evidence="6">OPRTase</shortName>
        <ecNumber evidence="2 6">2.4.2.10</ecNumber>
    </recommendedName>
</protein>
<dbReference type="HAMAP" id="MF_01208">
    <property type="entry name" value="PyrE"/>
    <property type="match status" value="1"/>
</dbReference>
<comment type="cofactor">
    <cofactor evidence="6">
        <name>Mg(2+)</name>
        <dbReference type="ChEBI" id="CHEBI:18420"/>
    </cofactor>
</comment>
<feature type="binding site" description="in other chain" evidence="6">
    <location>
        <begin position="120"/>
        <end position="128"/>
    </location>
    <ligand>
        <name>5-phospho-alpha-D-ribose 1-diphosphate</name>
        <dbReference type="ChEBI" id="CHEBI:58017"/>
        <note>ligand shared between dimeric partners</note>
    </ligand>
</feature>
<dbReference type="GO" id="GO:0000287">
    <property type="term" value="F:magnesium ion binding"/>
    <property type="evidence" value="ECO:0007669"/>
    <property type="project" value="UniProtKB-UniRule"/>
</dbReference>